<dbReference type="RefSeq" id="WP_161825994.1">
    <property type="nucleotide sequence ID" value="NZ_WVIC01000027.1"/>
</dbReference>
<protein>
    <submittedName>
        <fullName evidence="1">Type II toxin-antitoxin system HicB family antitoxin</fullName>
    </submittedName>
</protein>
<dbReference type="AlphaFoldDB" id="A0A8K1ZY96"/>
<dbReference type="EMBL" id="WVIC01000027">
    <property type="protein sequence ID" value="NCJ07515.1"/>
    <property type="molecule type" value="Genomic_DNA"/>
</dbReference>
<evidence type="ECO:0000313" key="1">
    <source>
        <dbReference type="EMBL" id="NCJ07515.1"/>
    </source>
</evidence>
<evidence type="ECO:0000313" key="2">
    <source>
        <dbReference type="Proteomes" id="UP000607397"/>
    </source>
</evidence>
<dbReference type="Proteomes" id="UP000607397">
    <property type="component" value="Unassembled WGS sequence"/>
</dbReference>
<organism evidence="1 2">
    <name type="scientific">Petrachloros mirabilis ULC683</name>
    <dbReference type="NCBI Taxonomy" id="2781853"/>
    <lineage>
        <taxon>Bacteria</taxon>
        <taxon>Bacillati</taxon>
        <taxon>Cyanobacteriota</taxon>
        <taxon>Cyanophyceae</taxon>
        <taxon>Synechococcales</taxon>
        <taxon>Petrachlorosaceae</taxon>
        <taxon>Petrachloros</taxon>
        <taxon>Petrachloros mirabilis</taxon>
    </lineage>
</organism>
<reference evidence="1" key="1">
    <citation type="submission" date="2019-12" db="EMBL/GenBank/DDBJ databases">
        <title>High-Quality draft genome sequences of three cyanobacteria isolated from the limestone walls of the Old Cathedral of Coimbra.</title>
        <authorList>
            <person name="Tiago I."/>
            <person name="Soares F."/>
            <person name="Portugal A."/>
        </authorList>
    </citation>
    <scope>NUCLEOTIDE SEQUENCE [LARGE SCALE GENOMIC DNA]</scope>
    <source>
        <strain evidence="1">C</strain>
    </source>
</reference>
<name>A0A8K1ZY96_9CYAN</name>
<keyword evidence="2" id="KW-1185">Reference proteome</keyword>
<dbReference type="SUPFAM" id="SSF143100">
    <property type="entry name" value="TTHA1013/TTHA0281-like"/>
    <property type="match status" value="1"/>
</dbReference>
<comment type="caution">
    <text evidence="1">The sequence shown here is derived from an EMBL/GenBank/DDBJ whole genome shotgun (WGS) entry which is preliminary data.</text>
</comment>
<dbReference type="Gene3D" id="3.30.160.250">
    <property type="match status" value="1"/>
</dbReference>
<sequence>MLTEYIRAVMRQAQYRLNPVDDCVYGEVPGFVGVSACALTLEQCQQILVEALEEWIFFRVSRNLPVPDVDGIHLSGSDSF</sequence>
<dbReference type="InterPro" id="IPR035069">
    <property type="entry name" value="TTHA1013/TTHA0281-like"/>
</dbReference>
<accession>A0A8K1ZY96</accession>
<proteinExistence type="predicted"/>
<gene>
    <name evidence="1" type="ORF">GS597_13555</name>
</gene>
<dbReference type="Pfam" id="PF21748">
    <property type="entry name" value="UPF0150"/>
    <property type="match status" value="1"/>
</dbReference>
<dbReference type="InterPro" id="IPR049389">
    <property type="entry name" value="TTHA0281-like"/>
</dbReference>